<name>A0ABS4TIT7_9PSEU</name>
<dbReference type="Pfam" id="PF03704">
    <property type="entry name" value="BTAD"/>
    <property type="match status" value="1"/>
</dbReference>
<keyword evidence="3" id="KW-1185">Reference proteome</keyword>
<dbReference type="PANTHER" id="PTHR35807">
    <property type="entry name" value="TRANSCRIPTIONAL REGULATOR REDD-RELATED"/>
    <property type="match status" value="1"/>
</dbReference>
<organism evidence="2 3">
    <name type="scientific">Kibdelosporangium banguiense</name>
    <dbReference type="NCBI Taxonomy" id="1365924"/>
    <lineage>
        <taxon>Bacteria</taxon>
        <taxon>Bacillati</taxon>
        <taxon>Actinomycetota</taxon>
        <taxon>Actinomycetes</taxon>
        <taxon>Pseudonocardiales</taxon>
        <taxon>Pseudonocardiaceae</taxon>
        <taxon>Kibdelosporangium</taxon>
    </lineage>
</organism>
<dbReference type="InterPro" id="IPR036388">
    <property type="entry name" value="WH-like_DNA-bd_sf"/>
</dbReference>
<dbReference type="Proteomes" id="UP001519332">
    <property type="component" value="Unassembled WGS sequence"/>
</dbReference>
<dbReference type="GO" id="GO:0003677">
    <property type="term" value="F:DNA binding"/>
    <property type="evidence" value="ECO:0007669"/>
    <property type="project" value="UniProtKB-KW"/>
</dbReference>
<gene>
    <name evidence="2" type="ORF">JOF56_004717</name>
</gene>
<dbReference type="InterPro" id="IPR005158">
    <property type="entry name" value="BTAD"/>
</dbReference>
<dbReference type="Gene3D" id="1.25.40.10">
    <property type="entry name" value="Tetratricopeptide repeat domain"/>
    <property type="match status" value="1"/>
</dbReference>
<dbReference type="SUPFAM" id="SSF52540">
    <property type="entry name" value="P-loop containing nucleoside triphosphate hydrolases"/>
    <property type="match status" value="1"/>
</dbReference>
<dbReference type="EMBL" id="JAGINW010000001">
    <property type="protein sequence ID" value="MBP2324332.1"/>
    <property type="molecule type" value="Genomic_DNA"/>
</dbReference>
<dbReference type="Pfam" id="PF13191">
    <property type="entry name" value="AAA_16"/>
    <property type="match status" value="1"/>
</dbReference>
<evidence type="ECO:0000313" key="2">
    <source>
        <dbReference type="EMBL" id="MBP2324332.1"/>
    </source>
</evidence>
<proteinExistence type="predicted"/>
<accession>A0ABS4TIT7</accession>
<dbReference type="RefSeq" id="WP_209641608.1">
    <property type="nucleotide sequence ID" value="NZ_JAGINW010000001.1"/>
</dbReference>
<evidence type="ECO:0000313" key="3">
    <source>
        <dbReference type="Proteomes" id="UP001519332"/>
    </source>
</evidence>
<reference evidence="2 3" key="1">
    <citation type="submission" date="2021-03" db="EMBL/GenBank/DDBJ databases">
        <title>Sequencing the genomes of 1000 actinobacteria strains.</title>
        <authorList>
            <person name="Klenk H.-P."/>
        </authorList>
    </citation>
    <scope>NUCLEOTIDE SEQUENCE [LARGE SCALE GENOMIC DNA]</scope>
    <source>
        <strain evidence="2 3">DSM 46670</strain>
    </source>
</reference>
<dbReference type="Gene3D" id="3.40.50.300">
    <property type="entry name" value="P-loop containing nucleotide triphosphate hydrolases"/>
    <property type="match status" value="1"/>
</dbReference>
<dbReference type="Gene3D" id="1.10.10.10">
    <property type="entry name" value="Winged helix-like DNA-binding domain superfamily/Winged helix DNA-binding domain"/>
    <property type="match status" value="1"/>
</dbReference>
<dbReference type="InterPro" id="IPR041664">
    <property type="entry name" value="AAA_16"/>
</dbReference>
<sequence length="1129" mass="121389">MLIRLTGLVTIERDETAPRHLSSAQAQVAFARLALERAGGTSRDQLADTVWPEGLPDTWASALRSVVSRVRGFVVGSDIEASPPIVAQGGRYLLRLPVGAVVDVEQAEAEAAQATEAFANNDFADAERLAASAVACLERPFLPDHEGEWVNSMREQLGELLVSALETASLAASALNDERNSLRFADEAVRRAPLRESAHRCRMTAHVAAGNRAEALRSYHELRRMLAEELGIDPAPETQAAYADLLGSPIVTPSRPRVTRARSAGGSAAPFVGRRQELARLTATWGQVEDGACHMMLVTGEPGIGKTRLVAEVARRISVAGGVVMYGRSDSGSTVPCQPFVEALSGYVAATPNDSMPELSQATQRTLDALLAEPKFQLSELGSSKRAELLLALTDLLVKVAKDQPVFVVLDDLDLADDDTLVMLRQIYRRRYGTSLLVAATAGAPGRRPDAPDHFAAAIHDVDREGWLRRISLPGMDENDVRALVRRVMPETSIGDAPPPHRLIADTNGNTFLLLELLRWHSDPDTARPAMPSGILEYVNARLSALDDASRQLLRTATAAGPTFELDLTAEAAELSTSEAMEALDTVVSDGLVAEIPTSHEYRFVHDVVRRAIYEQASAARRRWLHTRIADAIELRRAGELGRYSRTMAHHRAAGAVPHGDQRAVRWGWRAAARASQDGAPNEAVHLHRQALQHVPSADHELRAEALTNLGLAQLAAGHDECEQTLLDGAIQSLHNGRLNMAAQAALGLADVVETRPRLRSEAAALTEMLVGATPPVRGVSAIDDVTIGRLLARQARLGRPVVSSATVTAALTAMSRELQLLEGPAYVKRRLSLAGEMLVVASAIEDTYSVVVAAHHRAMAAEMSGDYAASAAAMAELTAAVQQTAGTQFGHALMIDHSVAIAVTQGQFADATATTQRVHRVPDDTDHRISPVPGSLAARQMLIAGWLRRSSWPTRDNTFSSTYEAAERSLIALVNGERGLPHLTVRALATGVEPLPSGDEWPHIVGLLALGGVELGDPTTAEALRKLLEPYAELNCGVGYRTFVGPASFHLGRLAVIVGDWDDAERHLTAALTGLANRQARPWMALAQLALAQALEARGHAGNRRRAETLRAEANWTLASLDLQPQSA</sequence>
<dbReference type="InterPro" id="IPR051677">
    <property type="entry name" value="AfsR-DnrI-RedD_regulator"/>
</dbReference>
<evidence type="ECO:0000259" key="1">
    <source>
        <dbReference type="SMART" id="SM01043"/>
    </source>
</evidence>
<dbReference type="SUPFAM" id="SSF48452">
    <property type="entry name" value="TPR-like"/>
    <property type="match status" value="1"/>
</dbReference>
<feature type="domain" description="Bacterial transcriptional activator" evidence="1">
    <location>
        <begin position="102"/>
        <end position="246"/>
    </location>
</feature>
<protein>
    <submittedName>
        <fullName evidence="2">DNA-binding SARP family transcriptional activator</fullName>
    </submittedName>
</protein>
<keyword evidence="2" id="KW-0238">DNA-binding</keyword>
<comment type="caution">
    <text evidence="2">The sequence shown here is derived from an EMBL/GenBank/DDBJ whole genome shotgun (WGS) entry which is preliminary data.</text>
</comment>
<dbReference type="InterPro" id="IPR027417">
    <property type="entry name" value="P-loop_NTPase"/>
</dbReference>
<dbReference type="InterPro" id="IPR011990">
    <property type="entry name" value="TPR-like_helical_dom_sf"/>
</dbReference>
<dbReference type="SMART" id="SM01043">
    <property type="entry name" value="BTAD"/>
    <property type="match status" value="1"/>
</dbReference>